<reference evidence="2 3" key="1">
    <citation type="submission" date="2024-04" db="EMBL/GenBank/DDBJ databases">
        <authorList>
            <person name="Waldvogel A.-M."/>
            <person name="Schoenle A."/>
        </authorList>
    </citation>
    <scope>NUCLEOTIDE SEQUENCE [LARGE SCALE GENOMIC DNA]</scope>
</reference>
<feature type="region of interest" description="Disordered" evidence="1">
    <location>
        <begin position="1"/>
        <end position="28"/>
    </location>
</feature>
<name>A0AAV2L7H8_KNICA</name>
<dbReference type="AlphaFoldDB" id="A0AAV2L7H8"/>
<keyword evidence="3" id="KW-1185">Reference proteome</keyword>
<accession>A0AAV2L7H8</accession>
<gene>
    <name evidence="2" type="ORF">KC01_LOCUS25673</name>
</gene>
<organism evidence="2 3">
    <name type="scientific">Knipowitschia caucasica</name>
    <name type="common">Caucasian dwarf goby</name>
    <name type="synonym">Pomatoschistus caucasicus</name>
    <dbReference type="NCBI Taxonomy" id="637954"/>
    <lineage>
        <taxon>Eukaryota</taxon>
        <taxon>Metazoa</taxon>
        <taxon>Chordata</taxon>
        <taxon>Craniata</taxon>
        <taxon>Vertebrata</taxon>
        <taxon>Euteleostomi</taxon>
        <taxon>Actinopterygii</taxon>
        <taxon>Neopterygii</taxon>
        <taxon>Teleostei</taxon>
        <taxon>Neoteleostei</taxon>
        <taxon>Acanthomorphata</taxon>
        <taxon>Gobiaria</taxon>
        <taxon>Gobiiformes</taxon>
        <taxon>Gobioidei</taxon>
        <taxon>Gobiidae</taxon>
        <taxon>Gobiinae</taxon>
        <taxon>Knipowitschia</taxon>
    </lineage>
</organism>
<evidence type="ECO:0000313" key="2">
    <source>
        <dbReference type="EMBL" id="CAL1597115.1"/>
    </source>
</evidence>
<evidence type="ECO:0000313" key="3">
    <source>
        <dbReference type="Proteomes" id="UP001497482"/>
    </source>
</evidence>
<sequence>MCAGSELSDQRAVGPLQMHHAPTPPSPSSVLRLLCPPLPPSAPLPFSASVAMQGSSTNPRASCAFQALKARLCVMDPYDFLLLRFCWCLEVRCPFVFRRVTESKTNKNISNQIAHYMHINVL</sequence>
<proteinExistence type="predicted"/>
<dbReference type="Proteomes" id="UP001497482">
    <property type="component" value="Chromosome 21"/>
</dbReference>
<protein>
    <submittedName>
        <fullName evidence="2">Uncharacterized protein</fullName>
    </submittedName>
</protein>
<evidence type="ECO:0000256" key="1">
    <source>
        <dbReference type="SAM" id="MobiDB-lite"/>
    </source>
</evidence>
<dbReference type="EMBL" id="OZ035843">
    <property type="protein sequence ID" value="CAL1597115.1"/>
    <property type="molecule type" value="Genomic_DNA"/>
</dbReference>